<keyword evidence="3" id="KW-0805">Transcription regulation</keyword>
<dbReference type="Proteomes" id="UP001142078">
    <property type="component" value="Unassembled WGS sequence"/>
</dbReference>
<dbReference type="PROSITE" id="PS00675">
    <property type="entry name" value="SIGMA54_INTERACT_1"/>
    <property type="match status" value="1"/>
</dbReference>
<dbReference type="SMART" id="SM00382">
    <property type="entry name" value="AAA"/>
    <property type="match status" value="1"/>
</dbReference>
<dbReference type="InterPro" id="IPR002078">
    <property type="entry name" value="Sigma_54_int"/>
</dbReference>
<dbReference type="GO" id="GO:0005524">
    <property type="term" value="F:ATP binding"/>
    <property type="evidence" value="ECO:0007669"/>
    <property type="project" value="UniProtKB-KW"/>
</dbReference>
<dbReference type="SUPFAM" id="SSF46689">
    <property type="entry name" value="Homeodomain-like"/>
    <property type="match status" value="1"/>
</dbReference>
<keyword evidence="1" id="KW-0547">Nucleotide-binding</keyword>
<dbReference type="SUPFAM" id="SSF55785">
    <property type="entry name" value="PYP-like sensor domain (PAS domain)"/>
    <property type="match status" value="1"/>
</dbReference>
<dbReference type="PRINTS" id="PR01590">
    <property type="entry name" value="HTHFIS"/>
</dbReference>
<dbReference type="InterPro" id="IPR013767">
    <property type="entry name" value="PAS_fold"/>
</dbReference>
<reference evidence="8" key="1">
    <citation type="submission" date="2022-07" db="EMBL/GenBank/DDBJ databases">
        <title>Enhanced cultured diversity of the mouse gut microbiota enables custom-made synthetic communities.</title>
        <authorList>
            <person name="Afrizal A."/>
        </authorList>
    </citation>
    <scope>NUCLEOTIDE SEQUENCE</scope>
    <source>
        <strain evidence="8">DSM 29482</strain>
    </source>
</reference>
<dbReference type="InterPro" id="IPR025944">
    <property type="entry name" value="Sigma_54_int_dom_CS"/>
</dbReference>
<evidence type="ECO:0000259" key="6">
    <source>
        <dbReference type="PROSITE" id="PS50045"/>
    </source>
</evidence>
<keyword evidence="9" id="KW-1185">Reference proteome</keyword>
<sequence>MKEENQDKILISKNNKIVGIINWELMIYLLHNTLKQSSLAFKYIFDNIQEAVCVIDNKGKVVIWNNNAEKLYNIPKTDILEKQLDEFFPNAINMDVLKTKKIIENVYHTPRKGCNIVISAAPIFLNNELIGVVSTDKDVTEMERLSTELKDATRKVKCLERELEKLSSKEHKFVMGKSKIIQHKMKKANLAAKSNASILILGESGTGKEVFARNIHEVSCVEGKFVPVNCSAIPSELFESEFFGYEAGAFTGASKKGKAGYFELAKNGTLFLDEIGELPMSMQSKLLRAIQENRIKRLGSEKYIPVNTRIVSATNQNLEKLIKEKKFRMDLYYRLNVIDIELPPLRERQEDIILFVNFFLKKFNKEYNKKILGIDKDLVNILNSYRWPGNIRELRNVMEQMVVLCSDRVITKDMIPEYIIEDTKTYNIKKFLNKNCNEEIGLREILKNYEKYLIDKALEEEDGNIVKAANRLKIPRSTLHYKLNNYNDDVKNLT</sequence>
<dbReference type="InterPro" id="IPR002197">
    <property type="entry name" value="HTH_Fis"/>
</dbReference>
<organism evidence="8 9">
    <name type="scientific">Anaerosalibacter massiliensis</name>
    <dbReference type="NCBI Taxonomy" id="1347392"/>
    <lineage>
        <taxon>Bacteria</taxon>
        <taxon>Bacillati</taxon>
        <taxon>Bacillota</taxon>
        <taxon>Tissierellia</taxon>
        <taxon>Tissierellales</taxon>
        <taxon>Sporanaerobacteraceae</taxon>
        <taxon>Anaerosalibacter</taxon>
    </lineage>
</organism>
<dbReference type="InterPro" id="IPR027417">
    <property type="entry name" value="P-loop_NTPase"/>
</dbReference>
<dbReference type="Gene3D" id="1.10.8.60">
    <property type="match status" value="1"/>
</dbReference>
<dbReference type="InterPro" id="IPR035965">
    <property type="entry name" value="PAS-like_dom_sf"/>
</dbReference>
<dbReference type="PROSITE" id="PS00688">
    <property type="entry name" value="SIGMA54_INTERACT_3"/>
    <property type="match status" value="1"/>
</dbReference>
<dbReference type="Pfam" id="PF02954">
    <property type="entry name" value="HTH_8"/>
    <property type="match status" value="1"/>
</dbReference>
<evidence type="ECO:0000259" key="7">
    <source>
        <dbReference type="PROSITE" id="PS50112"/>
    </source>
</evidence>
<dbReference type="OrthoDB" id="5411866at2"/>
<dbReference type="PANTHER" id="PTHR32071">
    <property type="entry name" value="TRANSCRIPTIONAL REGULATORY PROTEIN"/>
    <property type="match status" value="1"/>
</dbReference>
<dbReference type="EMBL" id="JANJZL010000001">
    <property type="protein sequence ID" value="MCR2042998.1"/>
    <property type="molecule type" value="Genomic_DNA"/>
</dbReference>
<proteinExistence type="predicted"/>
<dbReference type="Gene3D" id="3.40.50.300">
    <property type="entry name" value="P-loop containing nucleotide triphosphate hydrolases"/>
    <property type="match status" value="1"/>
</dbReference>
<dbReference type="GO" id="GO:0043565">
    <property type="term" value="F:sequence-specific DNA binding"/>
    <property type="evidence" value="ECO:0007669"/>
    <property type="project" value="InterPro"/>
</dbReference>
<dbReference type="InterPro" id="IPR058031">
    <property type="entry name" value="AAA_lid_NorR"/>
</dbReference>
<evidence type="ECO:0000256" key="3">
    <source>
        <dbReference type="ARBA" id="ARBA00023015"/>
    </source>
</evidence>
<dbReference type="FunFam" id="3.40.50.300:FF:000006">
    <property type="entry name" value="DNA-binding transcriptional regulator NtrC"/>
    <property type="match status" value="1"/>
</dbReference>
<comment type="caution">
    <text evidence="8">The sequence shown here is derived from an EMBL/GenBank/DDBJ whole genome shotgun (WGS) entry which is preliminary data.</text>
</comment>
<dbReference type="Pfam" id="PF25601">
    <property type="entry name" value="AAA_lid_14"/>
    <property type="match status" value="1"/>
</dbReference>
<dbReference type="InterPro" id="IPR003593">
    <property type="entry name" value="AAA+_ATPase"/>
</dbReference>
<dbReference type="GO" id="GO:0006355">
    <property type="term" value="P:regulation of DNA-templated transcription"/>
    <property type="evidence" value="ECO:0007669"/>
    <property type="project" value="InterPro"/>
</dbReference>
<dbReference type="InterPro" id="IPR025662">
    <property type="entry name" value="Sigma_54_int_dom_ATP-bd_1"/>
</dbReference>
<keyword evidence="5" id="KW-0175">Coiled coil</keyword>
<dbReference type="CDD" id="cd00009">
    <property type="entry name" value="AAA"/>
    <property type="match status" value="1"/>
</dbReference>
<dbReference type="InterPro" id="IPR000014">
    <property type="entry name" value="PAS"/>
</dbReference>
<dbReference type="PROSITE" id="PS50045">
    <property type="entry name" value="SIGMA54_INTERACT_4"/>
    <property type="match status" value="1"/>
</dbReference>
<dbReference type="Pfam" id="PF00989">
    <property type="entry name" value="PAS"/>
    <property type="match status" value="1"/>
</dbReference>
<feature type="coiled-coil region" evidence="5">
    <location>
        <begin position="142"/>
        <end position="169"/>
    </location>
</feature>
<keyword evidence="2" id="KW-0067">ATP-binding</keyword>
<evidence type="ECO:0000256" key="2">
    <source>
        <dbReference type="ARBA" id="ARBA00022840"/>
    </source>
</evidence>
<dbReference type="InterPro" id="IPR009057">
    <property type="entry name" value="Homeodomain-like_sf"/>
</dbReference>
<dbReference type="RefSeq" id="WP_050069784.1">
    <property type="nucleotide sequence ID" value="NZ_CABKTM010000043.1"/>
</dbReference>
<gene>
    <name evidence="8" type="ORF">NSA23_02585</name>
</gene>
<dbReference type="CDD" id="cd00130">
    <property type="entry name" value="PAS"/>
    <property type="match status" value="1"/>
</dbReference>
<feature type="domain" description="Sigma-54 factor interaction" evidence="6">
    <location>
        <begin position="174"/>
        <end position="403"/>
    </location>
</feature>
<evidence type="ECO:0000256" key="1">
    <source>
        <dbReference type="ARBA" id="ARBA00022741"/>
    </source>
</evidence>
<dbReference type="SMART" id="SM00091">
    <property type="entry name" value="PAS"/>
    <property type="match status" value="1"/>
</dbReference>
<dbReference type="AlphaFoldDB" id="A0A9X2MGA8"/>
<evidence type="ECO:0000313" key="9">
    <source>
        <dbReference type="Proteomes" id="UP001142078"/>
    </source>
</evidence>
<dbReference type="PROSITE" id="PS50112">
    <property type="entry name" value="PAS"/>
    <property type="match status" value="1"/>
</dbReference>
<accession>A0A9X2MGA8</accession>
<keyword evidence="4" id="KW-0804">Transcription</keyword>
<dbReference type="Gene3D" id="1.10.10.60">
    <property type="entry name" value="Homeodomain-like"/>
    <property type="match status" value="1"/>
</dbReference>
<protein>
    <submittedName>
        <fullName evidence="8">Sigma-54-dependent Fis family transcriptional regulator</fullName>
    </submittedName>
</protein>
<dbReference type="PANTHER" id="PTHR32071:SF57">
    <property type="entry name" value="C4-DICARBOXYLATE TRANSPORT TRANSCRIPTIONAL REGULATORY PROTEIN DCTD"/>
    <property type="match status" value="1"/>
</dbReference>
<feature type="domain" description="PAS" evidence="7">
    <location>
        <begin position="37"/>
        <end position="88"/>
    </location>
</feature>
<dbReference type="Pfam" id="PF00158">
    <property type="entry name" value="Sigma54_activat"/>
    <property type="match status" value="1"/>
</dbReference>
<evidence type="ECO:0000256" key="5">
    <source>
        <dbReference type="SAM" id="Coils"/>
    </source>
</evidence>
<dbReference type="Gene3D" id="3.30.450.20">
    <property type="entry name" value="PAS domain"/>
    <property type="match status" value="1"/>
</dbReference>
<dbReference type="SUPFAM" id="SSF52540">
    <property type="entry name" value="P-loop containing nucleoside triphosphate hydrolases"/>
    <property type="match status" value="1"/>
</dbReference>
<evidence type="ECO:0000313" key="8">
    <source>
        <dbReference type="EMBL" id="MCR2042998.1"/>
    </source>
</evidence>
<evidence type="ECO:0000256" key="4">
    <source>
        <dbReference type="ARBA" id="ARBA00023163"/>
    </source>
</evidence>
<name>A0A9X2MGA8_9FIRM</name>